<sequence length="86" mass="9498">MVISKLGLASQTYSQFIKNVDLALEEYLRSIETSHGQLQGSLREAGILMSSDDVWLVFSSLQLVSIVVADMMVSCQKNSPENVSEM</sequence>
<gene>
    <name evidence="1" type="ORF">V6N12_062379</name>
</gene>
<dbReference type="EMBL" id="JBBPBM010000007">
    <property type="protein sequence ID" value="KAK8574690.1"/>
    <property type="molecule type" value="Genomic_DNA"/>
</dbReference>
<reference evidence="1 2" key="1">
    <citation type="journal article" date="2024" name="G3 (Bethesda)">
        <title>Genome assembly of Hibiscus sabdariffa L. provides insights into metabolisms of medicinal natural products.</title>
        <authorList>
            <person name="Kim T."/>
        </authorList>
    </citation>
    <scope>NUCLEOTIDE SEQUENCE [LARGE SCALE GENOMIC DNA]</scope>
    <source>
        <strain evidence="1">TK-2024</strain>
        <tissue evidence="1">Old leaves</tissue>
    </source>
</reference>
<protein>
    <submittedName>
        <fullName evidence="1">Uncharacterized protein</fullName>
    </submittedName>
</protein>
<accession>A0ABR2F8N1</accession>
<keyword evidence="2" id="KW-1185">Reference proteome</keyword>
<evidence type="ECO:0000313" key="2">
    <source>
        <dbReference type="Proteomes" id="UP001472677"/>
    </source>
</evidence>
<name>A0ABR2F8N1_9ROSI</name>
<evidence type="ECO:0000313" key="1">
    <source>
        <dbReference type="EMBL" id="KAK8574690.1"/>
    </source>
</evidence>
<organism evidence="1 2">
    <name type="scientific">Hibiscus sabdariffa</name>
    <name type="common">roselle</name>
    <dbReference type="NCBI Taxonomy" id="183260"/>
    <lineage>
        <taxon>Eukaryota</taxon>
        <taxon>Viridiplantae</taxon>
        <taxon>Streptophyta</taxon>
        <taxon>Embryophyta</taxon>
        <taxon>Tracheophyta</taxon>
        <taxon>Spermatophyta</taxon>
        <taxon>Magnoliopsida</taxon>
        <taxon>eudicotyledons</taxon>
        <taxon>Gunneridae</taxon>
        <taxon>Pentapetalae</taxon>
        <taxon>rosids</taxon>
        <taxon>malvids</taxon>
        <taxon>Malvales</taxon>
        <taxon>Malvaceae</taxon>
        <taxon>Malvoideae</taxon>
        <taxon>Hibiscus</taxon>
    </lineage>
</organism>
<comment type="caution">
    <text evidence="1">The sequence shown here is derived from an EMBL/GenBank/DDBJ whole genome shotgun (WGS) entry which is preliminary data.</text>
</comment>
<proteinExistence type="predicted"/>
<dbReference type="Proteomes" id="UP001472677">
    <property type="component" value="Unassembled WGS sequence"/>
</dbReference>